<keyword evidence="1" id="KW-1133">Transmembrane helix</keyword>
<evidence type="ECO:0000313" key="2">
    <source>
        <dbReference type="EMBL" id="GHO87623.1"/>
    </source>
</evidence>
<keyword evidence="3" id="KW-1185">Reference proteome</keyword>
<evidence type="ECO:0000313" key="3">
    <source>
        <dbReference type="Proteomes" id="UP000635565"/>
    </source>
</evidence>
<feature type="transmembrane region" description="Helical" evidence="1">
    <location>
        <begin position="507"/>
        <end position="533"/>
    </location>
</feature>
<gene>
    <name evidence="2" type="ORF">KSZ_56290</name>
</gene>
<keyword evidence="1" id="KW-0472">Membrane</keyword>
<keyword evidence="1" id="KW-0812">Transmembrane</keyword>
<dbReference type="RefSeq" id="WP_201365164.1">
    <property type="nucleotide sequence ID" value="NZ_BNJJ01000018.1"/>
</dbReference>
<protein>
    <submittedName>
        <fullName evidence="2">Uncharacterized protein</fullName>
    </submittedName>
</protein>
<sequence>MQSMTIQSPTQTVTTTRWLKPALLWGVTDQDMTRPYLAEFATDNFLRDFLSMMAGETPLTLNGPQDKDASGVLKLYQPMHQRYYLVLGSLVCRLWGLPDHTVVRKNGESTSFVLRRMINGQEHGWINDGSRKGWQPLLDAHNSPVAVLPDEQRLPLHPVQAQSQAGSDPRTIYYGYVSVSSREKYLDPAANAIADIQQEITNATVGDPRFDEIATRVIGAWRMLYVTNPDQSPGNTLKPEPLSDPELLRQISLYLILDMGDCLQRFLPEVLNALGTDGSSLNGMTERKGLFSELYSIYIANSLPSNANHMITLADALYNLRDKLAVAQGLDDLPDNNYLLNPVYKQDSNQPANRTQIIPSSYLDTSSINNLNLYGAFCRAIKEAGRPINIPPEVKDLLKNDPPGGDIYFLRLLYERGPCYEPIVSEPGASFTFAKPLDPRAPARPIRIELPSIKLKDLRQFKRGVGMQMTPELNDVINRVHTGMLQGSGLLGTGASVAMICSFSLPIITLVAFIVMFLFLLLFNIIFWWLPFIRICFPLPRSK</sequence>
<dbReference type="Proteomes" id="UP000635565">
    <property type="component" value="Unassembled WGS sequence"/>
</dbReference>
<accession>A0ABQ3VPU7</accession>
<comment type="caution">
    <text evidence="2">The sequence shown here is derived from an EMBL/GenBank/DDBJ whole genome shotgun (WGS) entry which is preliminary data.</text>
</comment>
<organism evidence="2 3">
    <name type="scientific">Dictyobacter formicarum</name>
    <dbReference type="NCBI Taxonomy" id="2778368"/>
    <lineage>
        <taxon>Bacteria</taxon>
        <taxon>Bacillati</taxon>
        <taxon>Chloroflexota</taxon>
        <taxon>Ktedonobacteria</taxon>
        <taxon>Ktedonobacterales</taxon>
        <taxon>Dictyobacteraceae</taxon>
        <taxon>Dictyobacter</taxon>
    </lineage>
</organism>
<reference evidence="2 3" key="1">
    <citation type="journal article" date="2021" name="Int. J. Syst. Evol. Microbiol.">
        <title>Reticulibacter mediterranei gen. nov., sp. nov., within the new family Reticulibacteraceae fam. nov., and Ktedonospora formicarum gen. nov., sp. nov., Ktedonobacter robiniae sp. nov., Dictyobacter formicarum sp. nov. and Dictyobacter arantiisoli sp. nov., belonging to the class Ktedonobacteria.</title>
        <authorList>
            <person name="Yabe S."/>
            <person name="Zheng Y."/>
            <person name="Wang C.M."/>
            <person name="Sakai Y."/>
            <person name="Abe K."/>
            <person name="Yokota A."/>
            <person name="Donadio S."/>
            <person name="Cavaletti L."/>
            <person name="Monciardini P."/>
        </authorList>
    </citation>
    <scope>NUCLEOTIDE SEQUENCE [LARGE SCALE GENOMIC DNA]</scope>
    <source>
        <strain evidence="2 3">SOSP1-9</strain>
    </source>
</reference>
<name>A0ABQ3VPU7_9CHLR</name>
<proteinExistence type="predicted"/>
<dbReference type="EMBL" id="BNJJ01000018">
    <property type="protein sequence ID" value="GHO87623.1"/>
    <property type="molecule type" value="Genomic_DNA"/>
</dbReference>
<evidence type="ECO:0000256" key="1">
    <source>
        <dbReference type="SAM" id="Phobius"/>
    </source>
</evidence>